<dbReference type="EMBL" id="GBXM01020943">
    <property type="protein sequence ID" value="JAH87634.1"/>
    <property type="molecule type" value="Transcribed_RNA"/>
</dbReference>
<dbReference type="AlphaFoldDB" id="A0A0E9WB55"/>
<evidence type="ECO:0000313" key="1">
    <source>
        <dbReference type="EMBL" id="JAH87634.1"/>
    </source>
</evidence>
<accession>A0A0E9WB55</accession>
<reference evidence="1" key="2">
    <citation type="journal article" date="2015" name="Fish Shellfish Immunol.">
        <title>Early steps in the European eel (Anguilla anguilla)-Vibrio vulnificus interaction in the gills: Role of the RtxA13 toxin.</title>
        <authorList>
            <person name="Callol A."/>
            <person name="Pajuelo D."/>
            <person name="Ebbesson L."/>
            <person name="Teles M."/>
            <person name="MacKenzie S."/>
            <person name="Amaro C."/>
        </authorList>
    </citation>
    <scope>NUCLEOTIDE SEQUENCE</scope>
</reference>
<reference evidence="1" key="1">
    <citation type="submission" date="2014-11" db="EMBL/GenBank/DDBJ databases">
        <authorList>
            <person name="Amaro Gonzalez C."/>
        </authorList>
    </citation>
    <scope>NUCLEOTIDE SEQUENCE</scope>
</reference>
<name>A0A0E9WB55_ANGAN</name>
<sequence>MTVSPPVLTAEHYAPLHVVHMESALLVSIETSGFKCGIQQPLALDQW</sequence>
<proteinExistence type="predicted"/>
<protein>
    <submittedName>
        <fullName evidence="1">Uncharacterized protein</fullName>
    </submittedName>
</protein>
<organism evidence="1">
    <name type="scientific">Anguilla anguilla</name>
    <name type="common">European freshwater eel</name>
    <name type="synonym">Muraena anguilla</name>
    <dbReference type="NCBI Taxonomy" id="7936"/>
    <lineage>
        <taxon>Eukaryota</taxon>
        <taxon>Metazoa</taxon>
        <taxon>Chordata</taxon>
        <taxon>Craniata</taxon>
        <taxon>Vertebrata</taxon>
        <taxon>Euteleostomi</taxon>
        <taxon>Actinopterygii</taxon>
        <taxon>Neopterygii</taxon>
        <taxon>Teleostei</taxon>
        <taxon>Anguilliformes</taxon>
        <taxon>Anguillidae</taxon>
        <taxon>Anguilla</taxon>
    </lineage>
</organism>